<dbReference type="Pfam" id="PF01425">
    <property type="entry name" value="Amidase"/>
    <property type="match status" value="1"/>
</dbReference>
<dbReference type="InterPro" id="IPR023631">
    <property type="entry name" value="Amidase_dom"/>
</dbReference>
<accession>A0A443KH26</accession>
<proteinExistence type="predicted"/>
<reference evidence="2 3" key="2">
    <citation type="submission" date="2019-01" db="EMBL/GenBank/DDBJ databases">
        <authorList>
            <person name="Li Y."/>
        </authorList>
    </citation>
    <scope>NUCLEOTIDE SEQUENCE [LARGE SCALE GENOMIC DNA]</scope>
    <source>
        <strain evidence="2 3">D19-10-3-21</strain>
    </source>
</reference>
<dbReference type="InterPro" id="IPR036928">
    <property type="entry name" value="AS_sf"/>
</dbReference>
<evidence type="ECO:0000313" key="3">
    <source>
        <dbReference type="Proteomes" id="UP000285295"/>
    </source>
</evidence>
<dbReference type="GO" id="GO:0003824">
    <property type="term" value="F:catalytic activity"/>
    <property type="evidence" value="ECO:0007669"/>
    <property type="project" value="InterPro"/>
</dbReference>
<dbReference type="OrthoDB" id="9777859at2"/>
<comment type="caution">
    <text evidence="2">The sequence shown here is derived from an EMBL/GenBank/DDBJ whole genome shotgun (WGS) entry which is preliminary data.</text>
</comment>
<dbReference type="EMBL" id="SAUX01000002">
    <property type="protein sequence ID" value="RWR32057.1"/>
    <property type="molecule type" value="Genomic_DNA"/>
</dbReference>
<dbReference type="Proteomes" id="UP000285295">
    <property type="component" value="Unassembled WGS sequence"/>
</dbReference>
<dbReference type="Gene3D" id="3.90.1300.10">
    <property type="entry name" value="Amidase signature (AS) domain"/>
    <property type="match status" value="1"/>
</dbReference>
<feature type="domain" description="Amidase" evidence="1">
    <location>
        <begin position="30"/>
        <end position="417"/>
    </location>
</feature>
<dbReference type="RefSeq" id="WP_128236130.1">
    <property type="nucleotide sequence ID" value="NZ_SAUX01000002.1"/>
</dbReference>
<organism evidence="2 3">
    <name type="scientific">Paenirhodobacter populi</name>
    <dbReference type="NCBI Taxonomy" id="2306993"/>
    <lineage>
        <taxon>Bacteria</taxon>
        <taxon>Pseudomonadati</taxon>
        <taxon>Pseudomonadota</taxon>
        <taxon>Alphaproteobacteria</taxon>
        <taxon>Rhodobacterales</taxon>
        <taxon>Rhodobacter group</taxon>
        <taxon>Paenirhodobacter</taxon>
    </lineage>
</organism>
<protein>
    <submittedName>
        <fullName evidence="2">Amidase</fullName>
    </submittedName>
</protein>
<gene>
    <name evidence="2" type="ORF">D2T31_03645</name>
</gene>
<dbReference type="AlphaFoldDB" id="A0A443KH26"/>
<evidence type="ECO:0000259" key="1">
    <source>
        <dbReference type="Pfam" id="PF01425"/>
    </source>
</evidence>
<sequence>MTLSPEAIRALDAVSLTAAVRAGTISAVAVTEAYLDRIAAREDAVRAWQYLSPEQALAAARALDGRGAQGPLAGLPVAVKDVIATHDMPTGYGNASYAGTRTVCDAPCVALTRAGDGIVLGKSVTTEFAMASPGKTRNPFDPARTPGGSSSGSCAAVGAGMALLGFGTQTAGSVIRPASYCGVVGYKPTHGLINPAEVKVLAQSLDTIGLLTRTVADAGLAASVLGRRPDLFSVEPAGRLRVGLFRPAPFDKAGPGTIAALEAAEKALRDAGVEVAALRTPDWFIDCHLAHHRVMGFEVTAALAYERLSPQVVLTGVTRDFLAAKEGVTAEEYDAALAFRDEHARRMAALMEGIDVLLAPSAPDVAPVGLDSTGDPVFNTPWTLFRMPALTLPAIRWQGLPVGVQVIGRRGADRATLAAAARVEAALACDWTAA</sequence>
<reference evidence="2 3" key="1">
    <citation type="submission" date="2019-01" db="EMBL/GenBank/DDBJ databases">
        <title>Sinorhodobacter populi sp. nov. isolated from the symptomatic bark tissue of Populus euramericana canker.</title>
        <authorList>
            <person name="Xu G."/>
        </authorList>
    </citation>
    <scope>NUCLEOTIDE SEQUENCE [LARGE SCALE GENOMIC DNA]</scope>
    <source>
        <strain evidence="2 3">D19-10-3-21</strain>
    </source>
</reference>
<dbReference type="PANTHER" id="PTHR11895:SF151">
    <property type="entry name" value="GLUTAMYL-TRNA(GLN) AMIDOTRANSFERASE SUBUNIT A"/>
    <property type="match status" value="1"/>
</dbReference>
<dbReference type="SUPFAM" id="SSF75304">
    <property type="entry name" value="Amidase signature (AS) enzymes"/>
    <property type="match status" value="1"/>
</dbReference>
<dbReference type="InterPro" id="IPR000120">
    <property type="entry name" value="Amidase"/>
</dbReference>
<evidence type="ECO:0000313" key="2">
    <source>
        <dbReference type="EMBL" id="RWR32057.1"/>
    </source>
</evidence>
<dbReference type="PANTHER" id="PTHR11895">
    <property type="entry name" value="TRANSAMIDASE"/>
    <property type="match status" value="1"/>
</dbReference>
<name>A0A443KH26_9RHOB</name>